<reference evidence="2 3" key="1">
    <citation type="submission" date="2018-04" db="EMBL/GenBank/DDBJ databases">
        <title>Genomic Encyclopedia of Type Strains, Phase IV (KMG-IV): sequencing the most valuable type-strain genomes for metagenomic binning, comparative biology and taxonomic classification.</title>
        <authorList>
            <person name="Goeker M."/>
        </authorList>
    </citation>
    <scope>NUCLEOTIDE SEQUENCE [LARGE SCALE GENOMIC DNA]</scope>
    <source>
        <strain evidence="2 3">DSM 28688</strain>
    </source>
</reference>
<evidence type="ECO:0000313" key="2">
    <source>
        <dbReference type="EMBL" id="PVY76845.1"/>
    </source>
</evidence>
<feature type="transmembrane region" description="Helical" evidence="1">
    <location>
        <begin position="75"/>
        <end position="92"/>
    </location>
</feature>
<feature type="transmembrane region" description="Helical" evidence="1">
    <location>
        <begin position="34"/>
        <end position="63"/>
    </location>
</feature>
<gene>
    <name evidence="2" type="ORF">C8D92_10476</name>
</gene>
<comment type="caution">
    <text evidence="2">The sequence shown here is derived from an EMBL/GenBank/DDBJ whole genome shotgun (WGS) entry which is preliminary data.</text>
</comment>
<keyword evidence="1" id="KW-0472">Membrane</keyword>
<dbReference type="EMBL" id="QEKQ01000004">
    <property type="protein sequence ID" value="PVY76845.1"/>
    <property type="molecule type" value="Genomic_DNA"/>
</dbReference>
<feature type="transmembrane region" description="Helical" evidence="1">
    <location>
        <begin position="169"/>
        <end position="188"/>
    </location>
</feature>
<accession>A0A2U1CXA4</accession>
<dbReference type="AlphaFoldDB" id="A0A2U1CXA4"/>
<organism evidence="2 3">
    <name type="scientific">Tamilnaduibacter salinus</name>
    <dbReference type="NCBI Taxonomy" id="1484056"/>
    <lineage>
        <taxon>Bacteria</taxon>
        <taxon>Pseudomonadati</taxon>
        <taxon>Pseudomonadota</taxon>
        <taxon>Gammaproteobacteria</taxon>
        <taxon>Pseudomonadales</taxon>
        <taxon>Marinobacteraceae</taxon>
        <taxon>Tamilnaduibacter</taxon>
    </lineage>
</organism>
<sequence>MATLLFLNAWLATRLCFTFRDQPLPRNHWVALGLIQILLTGLLTPGLYTLAFGGAVILGLLLSEVLFPADRLNEGRLIGGGLVGAVAAVEFWQGNATSWLVSNQQLATLKPALTGLLGFLLVANETNLAIRALLHRFQMEPKNISDEQPRTVDDREYNAGRVIGMLERWLIYLVVVFAQNYNVIALILAAKGFARFRQLEEREFAEYVLIGTLASILLTIVIGQGILYAL</sequence>
<feature type="transmembrane region" description="Helical" evidence="1">
    <location>
        <begin position="112"/>
        <end position="134"/>
    </location>
</feature>
<dbReference type="Proteomes" id="UP000245887">
    <property type="component" value="Unassembled WGS sequence"/>
</dbReference>
<proteinExistence type="predicted"/>
<protein>
    <submittedName>
        <fullName evidence="2">Uncharacterized protein</fullName>
    </submittedName>
</protein>
<evidence type="ECO:0000313" key="3">
    <source>
        <dbReference type="Proteomes" id="UP000245887"/>
    </source>
</evidence>
<feature type="transmembrane region" description="Helical" evidence="1">
    <location>
        <begin position="208"/>
        <end position="229"/>
    </location>
</feature>
<keyword evidence="1" id="KW-1133">Transmembrane helix</keyword>
<keyword evidence="1" id="KW-0812">Transmembrane</keyword>
<dbReference type="RefSeq" id="WP_207775140.1">
    <property type="nucleotide sequence ID" value="NZ_QEKQ01000004.1"/>
</dbReference>
<name>A0A2U1CXA4_9GAMM</name>
<evidence type="ECO:0000256" key="1">
    <source>
        <dbReference type="SAM" id="Phobius"/>
    </source>
</evidence>